<evidence type="ECO:0000313" key="2">
    <source>
        <dbReference type="EMBL" id="PPR06937.1"/>
    </source>
</evidence>
<dbReference type="AlphaFoldDB" id="A0A409YV77"/>
<comment type="caution">
    <text evidence="2">The sequence shown here is derived from an EMBL/GenBank/DDBJ whole genome shotgun (WGS) entry which is preliminary data.</text>
</comment>
<evidence type="ECO:0000256" key="1">
    <source>
        <dbReference type="SAM" id="MobiDB-lite"/>
    </source>
</evidence>
<organism evidence="2 3">
    <name type="scientific">Gymnopilus dilepis</name>
    <dbReference type="NCBI Taxonomy" id="231916"/>
    <lineage>
        <taxon>Eukaryota</taxon>
        <taxon>Fungi</taxon>
        <taxon>Dikarya</taxon>
        <taxon>Basidiomycota</taxon>
        <taxon>Agaricomycotina</taxon>
        <taxon>Agaricomycetes</taxon>
        <taxon>Agaricomycetidae</taxon>
        <taxon>Agaricales</taxon>
        <taxon>Agaricineae</taxon>
        <taxon>Hymenogastraceae</taxon>
        <taxon>Gymnopilus</taxon>
    </lineage>
</organism>
<feature type="region of interest" description="Disordered" evidence="1">
    <location>
        <begin position="391"/>
        <end position="426"/>
    </location>
</feature>
<proteinExistence type="predicted"/>
<dbReference type="EMBL" id="NHYE01000222">
    <property type="protein sequence ID" value="PPR06937.1"/>
    <property type="molecule type" value="Genomic_DNA"/>
</dbReference>
<accession>A0A409YV77</accession>
<protein>
    <submittedName>
        <fullName evidence="2">Uncharacterized protein</fullName>
    </submittedName>
</protein>
<feature type="compositionally biased region" description="Polar residues" evidence="1">
    <location>
        <begin position="460"/>
        <end position="470"/>
    </location>
</feature>
<feature type="region of interest" description="Disordered" evidence="1">
    <location>
        <begin position="442"/>
        <end position="602"/>
    </location>
</feature>
<sequence>MSFLGFCNAVGINTNNANNGPGPQLHNGDVDRFRIIQQLIHSTLQAANSPLRTICPLRLLCSVNTRPLAHKAVAMACQLAPVALMPYLQVRESPTAIPMQLRTNTAFQSSSSAVNASALGIWPQHVRVLESSAGLSATSFTLPPASTRPRHLQNSPVTRIMLENQTSTGGNKRGGNRAQENSLLLPLTHIGHANKVQVEYPTSTVARSSVTQTHLAVSAAVTPQELSSFKVPDTSNNSEPLSSNTSLGDDFITQTGGTLSTPPLPSINASVVNNPTINSQSPGTVYPQLALLDMSNAIASRGEAKQTTKQNCGHVNDSGLETSSRDRFVELPHYHTRYPGQSTDATFGFSGLADQTRFQLANTKAPENHDGTEIHVLSSYSELAHALTPVVHTPTASPSSSTSPTSSSLTHTLFPAPPASGSLSTISSSSLVPATIRQNDQTGFAQKSGPGSPFHHSQQEDNGPQSSNKPATHPPSETGRKKRKFDDLELSSSSSPATSPLQDKTDAQPSGASLAQPDETDESGPKPKRKRGRPKKPKAPSSQFQRKGFRPIARRPSASPPMTIARSTASPSAPSSLSGPSSWESMRDVGSARGSAYPTIAHNGQDFQEIVDIDDQERRFAPLLHRKSTIYHLKLSRPLTKMT</sequence>
<feature type="compositionally biased region" description="Basic residues" evidence="1">
    <location>
        <begin position="526"/>
        <end position="538"/>
    </location>
</feature>
<dbReference type="Proteomes" id="UP000284706">
    <property type="component" value="Unassembled WGS sequence"/>
</dbReference>
<reference evidence="2 3" key="1">
    <citation type="journal article" date="2018" name="Evol. Lett.">
        <title>Horizontal gene cluster transfer increased hallucinogenic mushroom diversity.</title>
        <authorList>
            <person name="Reynolds H.T."/>
            <person name="Vijayakumar V."/>
            <person name="Gluck-Thaler E."/>
            <person name="Korotkin H.B."/>
            <person name="Matheny P.B."/>
            <person name="Slot J.C."/>
        </authorList>
    </citation>
    <scope>NUCLEOTIDE SEQUENCE [LARGE SCALE GENOMIC DNA]</scope>
    <source>
        <strain evidence="2 3">SRW20</strain>
    </source>
</reference>
<gene>
    <name evidence="2" type="ORF">CVT26_004121</name>
</gene>
<keyword evidence="3" id="KW-1185">Reference proteome</keyword>
<feature type="compositionally biased region" description="Low complexity" evidence="1">
    <location>
        <begin position="391"/>
        <end position="413"/>
    </location>
</feature>
<feature type="compositionally biased region" description="Polar residues" evidence="1">
    <location>
        <begin position="496"/>
        <end position="513"/>
    </location>
</feature>
<feature type="compositionally biased region" description="Low complexity" evidence="1">
    <location>
        <begin position="554"/>
        <end position="584"/>
    </location>
</feature>
<name>A0A409YV77_9AGAR</name>
<evidence type="ECO:0000313" key="3">
    <source>
        <dbReference type="Proteomes" id="UP000284706"/>
    </source>
</evidence>
<dbReference type="InParanoid" id="A0A409YV77"/>